<dbReference type="EMBL" id="JAGDFM010000399">
    <property type="protein sequence ID" value="KAG7378756.1"/>
    <property type="molecule type" value="Genomic_DNA"/>
</dbReference>
<dbReference type="InterPro" id="IPR010987">
    <property type="entry name" value="Glutathione-S-Trfase_C-like"/>
</dbReference>
<gene>
    <name evidence="4" type="ORF">PHYPSEUDO_009530</name>
</gene>
<dbReference type="PANTHER" id="PTHR11571:SF252">
    <property type="entry name" value="GLUTATHIONE S-TRANSFERASE"/>
    <property type="match status" value="1"/>
</dbReference>
<dbReference type="PROSITE" id="PS50405">
    <property type="entry name" value="GST_CTER"/>
    <property type="match status" value="1"/>
</dbReference>
<evidence type="ECO:0000313" key="5">
    <source>
        <dbReference type="Proteomes" id="UP000694044"/>
    </source>
</evidence>
<evidence type="ECO:0000256" key="1">
    <source>
        <dbReference type="SAM" id="SignalP"/>
    </source>
</evidence>
<dbReference type="SFLD" id="SFLDG01205">
    <property type="entry name" value="AMPS.1"/>
    <property type="match status" value="1"/>
</dbReference>
<dbReference type="SFLD" id="SFLDG00363">
    <property type="entry name" value="AMPS_(cytGST):_Alpha-__Mu-__Pi"/>
    <property type="match status" value="1"/>
</dbReference>
<feature type="domain" description="GST N-terminal" evidence="2">
    <location>
        <begin position="188"/>
        <end position="265"/>
    </location>
</feature>
<dbReference type="SFLD" id="SFLDS00019">
    <property type="entry name" value="Glutathione_Transferase_(cytos"/>
    <property type="match status" value="1"/>
</dbReference>
<dbReference type="Proteomes" id="UP000694044">
    <property type="component" value="Unassembled WGS sequence"/>
</dbReference>
<dbReference type="PROSITE" id="PS50404">
    <property type="entry name" value="GST_NTER"/>
    <property type="match status" value="1"/>
</dbReference>
<accession>A0A8T1VCR6</accession>
<dbReference type="InterPro" id="IPR004046">
    <property type="entry name" value="GST_C"/>
</dbReference>
<feature type="domain" description="GST C-terminal" evidence="3">
    <location>
        <begin position="268"/>
        <end position="396"/>
    </location>
</feature>
<feature type="chain" id="PRO_5035864773" description="Glutathione S-transferase" evidence="1">
    <location>
        <begin position="22"/>
        <end position="396"/>
    </location>
</feature>
<keyword evidence="5" id="KW-1185">Reference proteome</keyword>
<evidence type="ECO:0000259" key="2">
    <source>
        <dbReference type="PROSITE" id="PS50404"/>
    </source>
</evidence>
<dbReference type="AlphaFoldDB" id="A0A8T1VCR6"/>
<evidence type="ECO:0000259" key="3">
    <source>
        <dbReference type="PROSITE" id="PS50405"/>
    </source>
</evidence>
<protein>
    <recommendedName>
        <fullName evidence="6">Glutathione S-transferase</fullName>
    </recommendedName>
</protein>
<dbReference type="InterPro" id="IPR050213">
    <property type="entry name" value="GST_superfamily"/>
</dbReference>
<dbReference type="CDD" id="cd03039">
    <property type="entry name" value="GST_N_Sigma_like"/>
    <property type="match status" value="1"/>
</dbReference>
<dbReference type="InterPro" id="IPR040079">
    <property type="entry name" value="Glutathione_S-Trfase"/>
</dbReference>
<dbReference type="GO" id="GO:0006749">
    <property type="term" value="P:glutathione metabolic process"/>
    <property type="evidence" value="ECO:0007669"/>
    <property type="project" value="TreeGrafter"/>
</dbReference>
<feature type="signal peptide" evidence="1">
    <location>
        <begin position="1"/>
        <end position="21"/>
    </location>
</feature>
<dbReference type="GO" id="GO:0004364">
    <property type="term" value="F:glutathione transferase activity"/>
    <property type="evidence" value="ECO:0007669"/>
    <property type="project" value="TreeGrafter"/>
</dbReference>
<evidence type="ECO:0008006" key="6">
    <source>
        <dbReference type="Google" id="ProtNLM"/>
    </source>
</evidence>
<name>A0A8T1VCR6_9STRA</name>
<dbReference type="CDD" id="cd03192">
    <property type="entry name" value="GST_C_Sigma_like"/>
    <property type="match status" value="1"/>
</dbReference>
<keyword evidence="1" id="KW-0732">Signal</keyword>
<sequence length="396" mass="44683">MRNSGTVRLVALAGLHPVRLALCIGGVVFQDNTLSPNDAGQQSELQVNRETLTQFDAMLRCAGRLGGSYPVGSPIVALQVDEILHFVSEVQVKMNYPEELETAAAISRNASLIETRLQRLRKVPALEIYSEKVLLHEIAVYCWVKSIRAMGLDAEVDERRCIVKAELKVENHPNVKQLKTHQDCKTYPKLKLTYFPFPGRAEPIRLALFTAGIPFEDERIGIDELNRRRLSLPFNQLPVLEVDGEVVSQALGILRYVGTLGRLYSSSDTKEACRIDEVFSLIDEFYSSYAWNASYYEQDPAKQMQLRTVLAEETVPTTLNFLEQRTFQWNGRHSVGDRLTVADFAIYSLLWTLQSGRILGVPESIVAPHKKLLTIYETVAGHSKVREWSSMPHEAH</sequence>
<dbReference type="OrthoDB" id="420389at2759"/>
<proteinExistence type="predicted"/>
<dbReference type="Pfam" id="PF14497">
    <property type="entry name" value="GST_C_3"/>
    <property type="match status" value="1"/>
</dbReference>
<reference evidence="4" key="1">
    <citation type="submission" date="2021-02" db="EMBL/GenBank/DDBJ databases">
        <authorList>
            <person name="Palmer J.M."/>
        </authorList>
    </citation>
    <scope>NUCLEOTIDE SEQUENCE</scope>
    <source>
        <strain evidence="4">SCRP734</strain>
    </source>
</reference>
<dbReference type="InterPro" id="IPR004045">
    <property type="entry name" value="Glutathione_S-Trfase_N"/>
</dbReference>
<organism evidence="4 5">
    <name type="scientific">Phytophthora pseudosyringae</name>
    <dbReference type="NCBI Taxonomy" id="221518"/>
    <lineage>
        <taxon>Eukaryota</taxon>
        <taxon>Sar</taxon>
        <taxon>Stramenopiles</taxon>
        <taxon>Oomycota</taxon>
        <taxon>Peronosporomycetes</taxon>
        <taxon>Peronosporales</taxon>
        <taxon>Peronosporaceae</taxon>
        <taxon>Phytophthora</taxon>
    </lineage>
</organism>
<comment type="caution">
    <text evidence="4">The sequence shown here is derived from an EMBL/GenBank/DDBJ whole genome shotgun (WGS) entry which is preliminary data.</text>
</comment>
<dbReference type="Pfam" id="PF02798">
    <property type="entry name" value="GST_N"/>
    <property type="match status" value="1"/>
</dbReference>
<evidence type="ECO:0000313" key="4">
    <source>
        <dbReference type="EMBL" id="KAG7378756.1"/>
    </source>
</evidence>
<dbReference type="PANTHER" id="PTHR11571">
    <property type="entry name" value="GLUTATHIONE S-TRANSFERASE"/>
    <property type="match status" value="1"/>
</dbReference>